<keyword evidence="1" id="KW-0472">Membrane</keyword>
<dbReference type="OrthoDB" id="10539790at2759"/>
<proteinExistence type="predicted"/>
<keyword evidence="1" id="KW-0812">Transmembrane</keyword>
<sequence length="114" mass="12641">MASKSQHAVPYVLILILFESQCFLIWIQSDGFHAEDAKKLFFKPVSGKVDNGKAPNILFLQHPSIINYLNLLSLFTGTFCAATSCTFTSKGGLTSYLYSCFCFGCLFAIFEEAC</sequence>
<evidence type="ECO:0000313" key="2">
    <source>
        <dbReference type="EMBL" id="KAF3966658.1"/>
    </source>
</evidence>
<feature type="transmembrane region" description="Helical" evidence="1">
    <location>
        <begin position="7"/>
        <end position="27"/>
    </location>
</feature>
<protein>
    <submittedName>
        <fullName evidence="2">Uncharacterized protein</fullName>
    </submittedName>
</protein>
<feature type="transmembrane region" description="Helical" evidence="1">
    <location>
        <begin position="93"/>
        <end position="110"/>
    </location>
</feature>
<keyword evidence="1" id="KW-1133">Transmembrane helix</keyword>
<dbReference type="EMBL" id="JRKL02001012">
    <property type="protein sequence ID" value="KAF3966658.1"/>
    <property type="molecule type" value="Genomic_DNA"/>
</dbReference>
<accession>A0A8J4VNB8</accession>
<feature type="transmembrane region" description="Helical" evidence="1">
    <location>
        <begin position="65"/>
        <end position="86"/>
    </location>
</feature>
<dbReference type="Proteomes" id="UP000737018">
    <property type="component" value="Unassembled WGS sequence"/>
</dbReference>
<dbReference type="AlphaFoldDB" id="A0A8J4VNB8"/>
<comment type="caution">
    <text evidence="2">The sequence shown here is derived from an EMBL/GenBank/DDBJ whole genome shotgun (WGS) entry which is preliminary data.</text>
</comment>
<reference evidence="2" key="1">
    <citation type="submission" date="2020-03" db="EMBL/GenBank/DDBJ databases">
        <title>Castanea mollissima Vanexum genome sequencing.</title>
        <authorList>
            <person name="Staton M."/>
        </authorList>
    </citation>
    <scope>NUCLEOTIDE SEQUENCE</scope>
    <source>
        <tissue evidence="2">Leaf</tissue>
    </source>
</reference>
<gene>
    <name evidence="2" type="ORF">CMV_009265</name>
</gene>
<evidence type="ECO:0000313" key="3">
    <source>
        <dbReference type="Proteomes" id="UP000737018"/>
    </source>
</evidence>
<evidence type="ECO:0000256" key="1">
    <source>
        <dbReference type="SAM" id="Phobius"/>
    </source>
</evidence>
<organism evidence="2 3">
    <name type="scientific">Castanea mollissima</name>
    <name type="common">Chinese chestnut</name>
    <dbReference type="NCBI Taxonomy" id="60419"/>
    <lineage>
        <taxon>Eukaryota</taxon>
        <taxon>Viridiplantae</taxon>
        <taxon>Streptophyta</taxon>
        <taxon>Embryophyta</taxon>
        <taxon>Tracheophyta</taxon>
        <taxon>Spermatophyta</taxon>
        <taxon>Magnoliopsida</taxon>
        <taxon>eudicotyledons</taxon>
        <taxon>Gunneridae</taxon>
        <taxon>Pentapetalae</taxon>
        <taxon>rosids</taxon>
        <taxon>fabids</taxon>
        <taxon>Fagales</taxon>
        <taxon>Fagaceae</taxon>
        <taxon>Castanea</taxon>
    </lineage>
</organism>
<name>A0A8J4VNB8_9ROSI</name>
<keyword evidence="3" id="KW-1185">Reference proteome</keyword>